<dbReference type="NCBIfam" id="TIGR01682">
    <property type="entry name" value="moaD"/>
    <property type="match status" value="1"/>
</dbReference>
<dbReference type="InterPro" id="IPR016155">
    <property type="entry name" value="Mopterin_synth/thiamin_S_b"/>
</dbReference>
<evidence type="ECO:0000256" key="1">
    <source>
        <dbReference type="ARBA" id="ARBA00022741"/>
    </source>
</evidence>
<keyword evidence="1" id="KW-0547">Nucleotide-binding</keyword>
<dbReference type="AlphaFoldDB" id="A0A221KHT4"/>
<dbReference type="PANTHER" id="PTHR33359:SF1">
    <property type="entry name" value="MOLYBDOPTERIN SYNTHASE SULFUR CARRIER SUBUNIT"/>
    <property type="match status" value="1"/>
</dbReference>
<sequence>MKVMNIQLRFFASLREALGPQHALTLPAGATVGSARAALLAQGEPFASALAPGRALRAALNQTLCDDTAALKDGDELAFFPPVTGG</sequence>
<dbReference type="CDD" id="cd00754">
    <property type="entry name" value="Ubl_MoaD"/>
    <property type="match status" value="1"/>
</dbReference>
<keyword evidence="5" id="KW-1185">Reference proteome</keyword>
<evidence type="ECO:0000256" key="2">
    <source>
        <dbReference type="ARBA" id="ARBA00024200"/>
    </source>
</evidence>
<dbReference type="GO" id="GO:1990133">
    <property type="term" value="C:molybdopterin adenylyltransferase complex"/>
    <property type="evidence" value="ECO:0007669"/>
    <property type="project" value="TreeGrafter"/>
</dbReference>
<name>A0A221KHT4_VITFI</name>
<dbReference type="InterPro" id="IPR044672">
    <property type="entry name" value="MOCS2A"/>
</dbReference>
<dbReference type="EMBL" id="CP022423">
    <property type="protein sequence ID" value="ASM78393.1"/>
    <property type="molecule type" value="Genomic_DNA"/>
</dbReference>
<organism evidence="4 5">
    <name type="scientific">Vitreoscilla filiformis</name>
    <dbReference type="NCBI Taxonomy" id="63"/>
    <lineage>
        <taxon>Bacteria</taxon>
        <taxon>Pseudomonadati</taxon>
        <taxon>Pseudomonadota</taxon>
        <taxon>Betaproteobacteria</taxon>
        <taxon>Neisseriales</taxon>
        <taxon>Neisseriaceae</taxon>
        <taxon>Vitreoscilla</taxon>
    </lineage>
</organism>
<dbReference type="KEGG" id="vff:VITFI_CDS2616"/>
<dbReference type="GO" id="GO:0000166">
    <property type="term" value="F:nucleotide binding"/>
    <property type="evidence" value="ECO:0007669"/>
    <property type="project" value="UniProtKB-KW"/>
</dbReference>
<dbReference type="SUPFAM" id="SSF54285">
    <property type="entry name" value="MoaD/ThiS"/>
    <property type="match status" value="1"/>
</dbReference>
<dbReference type="GO" id="GO:0006777">
    <property type="term" value="P:Mo-molybdopterin cofactor biosynthetic process"/>
    <property type="evidence" value="ECO:0007669"/>
    <property type="project" value="InterPro"/>
</dbReference>
<evidence type="ECO:0000313" key="5">
    <source>
        <dbReference type="Proteomes" id="UP000199729"/>
    </source>
</evidence>
<evidence type="ECO:0000313" key="4">
    <source>
        <dbReference type="EMBL" id="ASM78393.1"/>
    </source>
</evidence>
<proteinExistence type="inferred from homology"/>
<dbReference type="Pfam" id="PF02597">
    <property type="entry name" value="ThiS"/>
    <property type="match status" value="1"/>
</dbReference>
<accession>A0A221KHT4</accession>
<gene>
    <name evidence="4" type="ORF">VITFI_CDS2616</name>
</gene>
<dbReference type="InterPro" id="IPR012675">
    <property type="entry name" value="Beta-grasp_dom_sf"/>
</dbReference>
<evidence type="ECO:0000256" key="3">
    <source>
        <dbReference type="ARBA" id="ARBA00024247"/>
    </source>
</evidence>
<dbReference type="Gene3D" id="3.10.20.30">
    <property type="match status" value="1"/>
</dbReference>
<dbReference type="PANTHER" id="PTHR33359">
    <property type="entry name" value="MOLYBDOPTERIN SYNTHASE SULFUR CARRIER SUBUNIT"/>
    <property type="match status" value="1"/>
</dbReference>
<dbReference type="Proteomes" id="UP000199729">
    <property type="component" value="Chromosome"/>
</dbReference>
<reference evidence="4 5" key="1">
    <citation type="submission" date="2017-07" db="EMBL/GenBank/DDBJ databases">
        <title>Complete Genome Sequence of the cosmetic ferment Vitreoscilla filiformis (ATCC15551).</title>
        <authorList>
            <person name="Contreras S."/>
            <person name="Sagory-Zalkind P."/>
            <person name="Blanquart H."/>
            <person name="Iltis A."/>
            <person name="Morand S.C."/>
        </authorList>
    </citation>
    <scope>NUCLEOTIDE SEQUENCE [LARGE SCALE GENOMIC DNA]</scope>
    <source>
        <strain evidence="4 5">ATCC 15551</strain>
    </source>
</reference>
<dbReference type="InterPro" id="IPR003749">
    <property type="entry name" value="ThiS/MoaD-like"/>
</dbReference>
<comment type="similarity">
    <text evidence="2">Belongs to the MoaD family.</text>
</comment>
<protein>
    <recommendedName>
        <fullName evidence="3">Molybdopterin synthase sulfur carrier subunit</fullName>
    </recommendedName>
</protein>